<gene>
    <name evidence="2" type="ORF">B0H50_1097</name>
</gene>
<comment type="caution">
    <text evidence="2">The sequence shown here is derived from an EMBL/GenBank/DDBJ whole genome shotgun (WGS) entry which is preliminary data.</text>
</comment>
<proteinExistence type="inferred from homology"/>
<dbReference type="Gene3D" id="1.10.1370.30">
    <property type="match status" value="1"/>
</dbReference>
<dbReference type="Proteomes" id="UP000245523">
    <property type="component" value="Unassembled WGS sequence"/>
</dbReference>
<dbReference type="PANTHER" id="PTHR34217:SF1">
    <property type="entry name" value="CARBOXYPEPTIDASE 1"/>
    <property type="match status" value="1"/>
</dbReference>
<dbReference type="SUPFAM" id="SSF55486">
    <property type="entry name" value="Metalloproteases ('zincins'), catalytic domain"/>
    <property type="match status" value="1"/>
</dbReference>
<comment type="catalytic activity">
    <reaction evidence="1">
        <text>Release of a C-terminal amino acid with broad specificity, except for -Pro.</text>
        <dbReference type="EC" id="3.4.17.19"/>
    </reaction>
</comment>
<evidence type="ECO:0000313" key="2">
    <source>
        <dbReference type="EMBL" id="PWL01918.1"/>
    </source>
</evidence>
<dbReference type="PRINTS" id="PR00998">
    <property type="entry name" value="CRBOXYPTASET"/>
</dbReference>
<accession>A0ABX5LKY5</accession>
<dbReference type="CDD" id="cd06460">
    <property type="entry name" value="M32_Taq"/>
    <property type="match status" value="1"/>
</dbReference>
<dbReference type="PANTHER" id="PTHR34217">
    <property type="entry name" value="METAL-DEPENDENT CARBOXYPEPTIDASE"/>
    <property type="match status" value="1"/>
</dbReference>
<dbReference type="InterPro" id="IPR001333">
    <property type="entry name" value="Peptidase_M32_Taq"/>
</dbReference>
<keyword evidence="1" id="KW-0378">Hydrolase</keyword>
<comment type="function">
    <text evidence="1">Broad specificity carboxypetidase that releases amino acids sequentially from the C-terminus, including neutral, aromatic, polar and basic residues.</text>
</comment>
<keyword evidence="1" id="KW-0482">Metalloprotease</keyword>
<keyword evidence="1" id="KW-0645">Protease</keyword>
<evidence type="ECO:0000313" key="3">
    <source>
        <dbReference type="Proteomes" id="UP000245523"/>
    </source>
</evidence>
<dbReference type="EMBL" id="QGHD01000009">
    <property type="protein sequence ID" value="PWL01918.1"/>
    <property type="molecule type" value="Genomic_DNA"/>
</dbReference>
<keyword evidence="3" id="KW-1185">Reference proteome</keyword>
<reference evidence="2 3" key="1">
    <citation type="submission" date="2018-05" db="EMBL/GenBank/DDBJ databases">
        <title>Animal gut microbial communities from fecal samples from Wisconsin, USA.</title>
        <authorList>
            <person name="Neumann A."/>
        </authorList>
    </citation>
    <scope>NUCLEOTIDE SEQUENCE [LARGE SCALE GENOMIC DNA]</scope>
    <source>
        <strain evidence="2 3">UWS4</strain>
    </source>
</reference>
<dbReference type="RefSeq" id="WP_109587417.1">
    <property type="nucleotide sequence ID" value="NZ_QGHD01000009.1"/>
</dbReference>
<dbReference type="EC" id="3.4.17.19" evidence="1"/>
<organism evidence="2 3">
    <name type="scientific">Hallerella porci</name>
    <dbReference type="NCBI Taxonomy" id="1945871"/>
    <lineage>
        <taxon>Bacteria</taxon>
        <taxon>Pseudomonadati</taxon>
        <taxon>Fibrobacterota</taxon>
        <taxon>Fibrobacteria</taxon>
        <taxon>Fibrobacterales</taxon>
        <taxon>Fibrobacteraceae</taxon>
        <taxon>Hallerella</taxon>
    </lineage>
</organism>
<evidence type="ECO:0000256" key="1">
    <source>
        <dbReference type="PIRNR" id="PIRNR006615"/>
    </source>
</evidence>
<comment type="similarity">
    <text evidence="1">Belongs to the peptidase M32 family.</text>
</comment>
<sequence length="502" mass="58568">MQTELQKSLKIVFSTLEEKEKFEHASRLIGFDEQTICPPKAMENQGKTIAFLTNQAFKLTKSPEFISAAENLFARREELNLPECLLAEGLHRDYLQSKNITSELDEKFSLILNQAFVDWLNAKNKADFSLFADSLEKVRWVNLKQIELSENSFATPYDHLLQVYERGITTQDLDFCFDACKERLIPLLKKIQKSPRKISADFLTEFAAVDAQEKLAKKLLQKIGFDFSRGTFSTSEHPFTDGIALDDARLTTNYDEHLLMSNIFSILHEGGHALFEQNQPAEDFVYHLTGFKTLGQHESVSRFYENRIGRSREFCSQLFEELKISFPQIFANRTAEELYDAVNLVTPSLIRIEADEFTYTFHIIIRYEMEKMIVNENVKIQDLLKIWADKYEEYLDIRPENDREGILQDVHWASGFGYFPTYALGNMYGAMYFNKMQEEFDVHEAIAQSDLKKINHWMQENVWKSANRLAPKEWIKNITGREFTPQDFLDYLEKKYSEIYGV</sequence>
<protein>
    <recommendedName>
        <fullName evidence="1">Metal-dependent carboxypeptidase</fullName>
        <ecNumber evidence="1">3.4.17.19</ecNumber>
    </recommendedName>
</protein>
<keyword evidence="1 2" id="KW-0121">Carboxypeptidase</keyword>
<name>A0ABX5LKY5_9BACT</name>
<keyword evidence="1" id="KW-0479">Metal-binding</keyword>
<dbReference type="Pfam" id="PF02074">
    <property type="entry name" value="Peptidase_M32"/>
    <property type="match status" value="1"/>
</dbReference>
<dbReference type="PROSITE" id="PS52034">
    <property type="entry name" value="PEPTIDASE_M32"/>
    <property type="match status" value="1"/>
</dbReference>
<dbReference type="PIRSF" id="PIRSF006615">
    <property type="entry name" value="Zn_crbxpep_Taq"/>
    <property type="match status" value="1"/>
</dbReference>
<dbReference type="GO" id="GO:0004180">
    <property type="term" value="F:carboxypeptidase activity"/>
    <property type="evidence" value="ECO:0007669"/>
    <property type="project" value="UniProtKB-KW"/>
</dbReference>